<dbReference type="AlphaFoldDB" id="A0AAE2CVI8"/>
<dbReference type="FunFam" id="3.40.190.10:FF:000103">
    <property type="entry name" value="Glutamate receptor"/>
    <property type="match status" value="1"/>
</dbReference>
<dbReference type="CDD" id="cd13686">
    <property type="entry name" value="GluR_Plant"/>
    <property type="match status" value="1"/>
</dbReference>
<feature type="transmembrane region" description="Helical" evidence="18">
    <location>
        <begin position="588"/>
        <end position="606"/>
    </location>
</feature>
<evidence type="ECO:0000256" key="18">
    <source>
        <dbReference type="SAM" id="Phobius"/>
    </source>
</evidence>
<keyword evidence="9 15" id="KW-0472">Membrane</keyword>
<evidence type="ECO:0000256" key="10">
    <source>
        <dbReference type="ARBA" id="ARBA00023170"/>
    </source>
</evidence>
<dbReference type="FunFam" id="3.40.50.2300:FF:000310">
    <property type="entry name" value="Glutamate receptor"/>
    <property type="match status" value="1"/>
</dbReference>
<reference evidence="21" key="1">
    <citation type="submission" date="2020-06" db="EMBL/GenBank/DDBJ databases">
        <authorList>
            <person name="Li T."/>
            <person name="Hu X."/>
            <person name="Zhang T."/>
            <person name="Song X."/>
            <person name="Zhang H."/>
            <person name="Dai N."/>
            <person name="Sheng W."/>
            <person name="Hou X."/>
            <person name="Wei L."/>
        </authorList>
    </citation>
    <scope>NUCLEOTIDE SEQUENCE</scope>
    <source>
        <strain evidence="21">3651</strain>
        <tissue evidence="21">Leaf</tissue>
    </source>
</reference>
<keyword evidence="8 15" id="KW-0406">Ion transport</keyword>
<dbReference type="InterPro" id="IPR015683">
    <property type="entry name" value="Ionotropic_Glu_rcpt"/>
</dbReference>
<comment type="subunit">
    <text evidence="3">May form heteromers.</text>
</comment>
<gene>
    <name evidence="21" type="ORF">Salat_0734400</name>
</gene>
<comment type="function">
    <text evidence="15">Glutamate-gated receptor that probably acts as non-selective cation channel.</text>
</comment>
<dbReference type="SMART" id="SM00079">
    <property type="entry name" value="PBPe"/>
    <property type="match status" value="1"/>
</dbReference>
<feature type="region of interest" description="Disordered" evidence="17">
    <location>
        <begin position="893"/>
        <end position="984"/>
    </location>
</feature>
<evidence type="ECO:0000256" key="19">
    <source>
        <dbReference type="SAM" id="SignalP"/>
    </source>
</evidence>
<evidence type="ECO:0000256" key="15">
    <source>
        <dbReference type="PIRNR" id="PIRNR037090"/>
    </source>
</evidence>
<name>A0AAE2CVI8_9LAMI</name>
<evidence type="ECO:0000256" key="11">
    <source>
        <dbReference type="ARBA" id="ARBA00023180"/>
    </source>
</evidence>
<dbReference type="GO" id="GO:0015276">
    <property type="term" value="F:ligand-gated monoatomic ion channel activity"/>
    <property type="evidence" value="ECO:0007669"/>
    <property type="project" value="InterPro"/>
</dbReference>
<reference evidence="21" key="2">
    <citation type="journal article" date="2024" name="Plant">
        <title>Genomic evolution and insights into agronomic trait innovations of Sesamum species.</title>
        <authorList>
            <person name="Miao H."/>
            <person name="Wang L."/>
            <person name="Qu L."/>
            <person name="Liu H."/>
            <person name="Sun Y."/>
            <person name="Le M."/>
            <person name="Wang Q."/>
            <person name="Wei S."/>
            <person name="Zheng Y."/>
            <person name="Lin W."/>
            <person name="Duan Y."/>
            <person name="Cao H."/>
            <person name="Xiong S."/>
            <person name="Wang X."/>
            <person name="Wei L."/>
            <person name="Li C."/>
            <person name="Ma Q."/>
            <person name="Ju M."/>
            <person name="Zhao R."/>
            <person name="Li G."/>
            <person name="Mu C."/>
            <person name="Tian Q."/>
            <person name="Mei H."/>
            <person name="Zhang T."/>
            <person name="Gao T."/>
            <person name="Zhang H."/>
        </authorList>
    </citation>
    <scope>NUCLEOTIDE SEQUENCE</scope>
    <source>
        <strain evidence="21">3651</strain>
    </source>
</reference>
<dbReference type="PANTHER" id="PTHR34836">
    <property type="entry name" value="OS06G0188250 PROTEIN"/>
    <property type="match status" value="1"/>
</dbReference>
<evidence type="ECO:0000256" key="7">
    <source>
        <dbReference type="ARBA" id="ARBA00022989"/>
    </source>
</evidence>
<keyword evidence="22" id="KW-1185">Reference proteome</keyword>
<feature type="transmembrane region" description="Helical" evidence="18">
    <location>
        <begin position="828"/>
        <end position="850"/>
    </location>
</feature>
<dbReference type="InterPro" id="IPR001320">
    <property type="entry name" value="Iontro_rcpt_C"/>
</dbReference>
<dbReference type="Pfam" id="PF01094">
    <property type="entry name" value="ANF_receptor"/>
    <property type="match status" value="1"/>
</dbReference>
<evidence type="ECO:0000256" key="5">
    <source>
        <dbReference type="ARBA" id="ARBA00022692"/>
    </source>
</evidence>
<keyword evidence="7 18" id="KW-1133">Transmembrane helix</keyword>
<comment type="similarity">
    <text evidence="2 15">Belongs to the glutamate-gated ion channel (TC 1.A.10.1) family.</text>
</comment>
<dbReference type="Proteomes" id="UP001293254">
    <property type="component" value="Unassembled WGS sequence"/>
</dbReference>
<evidence type="ECO:0000256" key="14">
    <source>
        <dbReference type="ARBA" id="ARBA00049638"/>
    </source>
</evidence>
<dbReference type="InterPro" id="IPR028082">
    <property type="entry name" value="Peripla_BP_I"/>
</dbReference>
<evidence type="ECO:0000256" key="16">
    <source>
        <dbReference type="PIRSR" id="PIRSR037090-50"/>
    </source>
</evidence>
<dbReference type="EMBL" id="JACGWO010000002">
    <property type="protein sequence ID" value="KAK4435709.1"/>
    <property type="molecule type" value="Genomic_DNA"/>
</dbReference>
<evidence type="ECO:0000256" key="12">
    <source>
        <dbReference type="ARBA" id="ARBA00023286"/>
    </source>
</evidence>
<evidence type="ECO:0000313" key="21">
    <source>
        <dbReference type="EMBL" id="KAK4435709.1"/>
    </source>
</evidence>
<proteinExistence type="inferred from homology"/>
<evidence type="ECO:0000256" key="2">
    <source>
        <dbReference type="ARBA" id="ARBA00008685"/>
    </source>
</evidence>
<comment type="subcellular location">
    <subcellularLocation>
        <location evidence="1">Membrane</location>
        <topology evidence="1">Multi-pass membrane protein</topology>
    </subcellularLocation>
</comment>
<keyword evidence="13 15" id="KW-0407">Ion channel</keyword>
<evidence type="ECO:0000313" key="22">
    <source>
        <dbReference type="Proteomes" id="UP001293254"/>
    </source>
</evidence>
<dbReference type="Gene3D" id="3.40.50.2300">
    <property type="match status" value="2"/>
</dbReference>
<dbReference type="PIRSF" id="PIRSF037090">
    <property type="entry name" value="Iontro_Glu-like_rcpt_pln"/>
    <property type="match status" value="1"/>
</dbReference>
<feature type="compositionally biased region" description="Pro residues" evidence="17">
    <location>
        <begin position="925"/>
        <end position="935"/>
    </location>
</feature>
<feature type="chain" id="PRO_5042202801" description="Glutamate receptor" evidence="19">
    <location>
        <begin position="28"/>
        <end position="984"/>
    </location>
</feature>
<keyword evidence="10 15" id="KW-0675">Receptor</keyword>
<feature type="signal peptide" evidence="19">
    <location>
        <begin position="1"/>
        <end position="27"/>
    </location>
</feature>
<evidence type="ECO:0000256" key="13">
    <source>
        <dbReference type="ARBA" id="ARBA00023303"/>
    </source>
</evidence>
<dbReference type="PANTHER" id="PTHR34836:SF1">
    <property type="entry name" value="OS09G0428600 PROTEIN"/>
    <property type="match status" value="1"/>
</dbReference>
<comment type="function">
    <text evidence="14">Glutamate-gated receptor that probably acts as a non-selective cation channel. May be involved in light-signal transduction and calcium homeostasis via the regulation of calcium influx into cells.</text>
</comment>
<feature type="compositionally biased region" description="Polar residues" evidence="17">
    <location>
        <begin position="906"/>
        <end position="924"/>
    </location>
</feature>
<dbReference type="GO" id="GO:0016020">
    <property type="term" value="C:membrane"/>
    <property type="evidence" value="ECO:0007669"/>
    <property type="project" value="UniProtKB-SubCell"/>
</dbReference>
<keyword evidence="12 15" id="KW-1071">Ligand-gated ion channel</keyword>
<keyword evidence="11" id="KW-0325">Glycoprotein</keyword>
<evidence type="ECO:0000256" key="1">
    <source>
        <dbReference type="ARBA" id="ARBA00004141"/>
    </source>
</evidence>
<feature type="compositionally biased region" description="Polar residues" evidence="17">
    <location>
        <begin position="937"/>
        <end position="966"/>
    </location>
</feature>
<dbReference type="InterPro" id="IPR044440">
    <property type="entry name" value="GABAb_receptor_plant_PBP1"/>
</dbReference>
<keyword evidence="16" id="KW-1015">Disulfide bond</keyword>
<dbReference type="SUPFAM" id="SSF53822">
    <property type="entry name" value="Periplasmic binding protein-like I"/>
    <property type="match status" value="1"/>
</dbReference>
<dbReference type="Gene3D" id="1.10.287.70">
    <property type="match status" value="1"/>
</dbReference>
<dbReference type="FunFam" id="3.40.190.10:FF:000195">
    <property type="entry name" value="Glutamate receptor 2.7"/>
    <property type="match status" value="1"/>
</dbReference>
<dbReference type="FunFam" id="1.10.287.70:FF:000037">
    <property type="entry name" value="Glutamate receptor"/>
    <property type="match status" value="1"/>
</dbReference>
<accession>A0AAE2CVI8</accession>
<keyword evidence="4 15" id="KW-0813">Transport</keyword>
<feature type="transmembrane region" description="Helical" evidence="18">
    <location>
        <begin position="618"/>
        <end position="636"/>
    </location>
</feature>
<dbReference type="InterPro" id="IPR019594">
    <property type="entry name" value="Glu/Gly-bd"/>
</dbReference>
<dbReference type="Pfam" id="PF00060">
    <property type="entry name" value="Lig_chan"/>
    <property type="match status" value="1"/>
</dbReference>
<keyword evidence="6 19" id="KW-0732">Signal</keyword>
<sequence length="984" mass="109577">MENKTSSHPLLCLFICFVSLKIFTAAAQIVPVRVGVVLDMDDYIGASATLSCISMALSDFYATHDHYRTRLVLTNRDSKGDVVGAAAAALDLLKNVEVQAIIGPVFSVQASFLIALGHKAQVPIVTFSATSPSLSSTQSPYFIRATLNDSSQVDAIGAIVKAFGWQEVVLIYEDNEFGEGIVPYLTDALEQVNARVPYRSVISALATDDQIVAELYKLMTMQTRVFIVHMMSPLASLLFTKAKQLGMMSQDYAWIVTDGITTELSLMDPSVIESMLGVIGVRPYIPKTKELDNFATRYKRTVQRNNPKSPDLNIFRLWAYDSAIALAMAAEKARLRNPKYRYANISRNSTDLEGFGVSDAGPRLIQALTSTTFQGLAGDFQLVDGQLQAPPFEIVNMVGPGARVIGYWTKDSGIVRELNLTSADTNKYSTSKSNLGSIIWPGDALSPPKGWVIPTNGKKLRVGVPIKEGFTEFVRVTWNSDNSTEVEGYCIDVFDAVMAALPYGVPYEYIPFATPDHKMAGDYNDFTYQVYLGNYDAVAGDVTIVGNRSQYVDFTLPYTESGVSMVVPIKDDKSKNAWVFVKPLTWELWLTSFCSFVFVGILIWILEHRINEDFRGPFWYQVGMIPWFAFSTMVFAQKEKVVSNLARFVLIIWFLVVLILTQSYTASLASMLTVQKLQPTVNDVNVLIRNKEYVGYMQGSFVFGVLKKMNFDESRLVEYKSPEELDELLTKGSGNGGIAAAFHEIPYIKLFLSKYCSKYMMVEPIHKADGFGLVFPIGSPLVTDVSRAILNVTEGQTIVEIERKWLGDYKTKCPDTNTLLSPKSLGLASFWGLFLLVGIAGIAALIIYVVRFLHENWDIINDESTIWSKLVKMLTRFDNKDLKSHTFKHIRTPERDYGYGSPMHSPHNNYQQSPSNFSLASPHTNGPPSPVPSSPPEENTNFQGDQRSSADNATRYQQGEPSQIINQEIELANPNENEQTTPQH</sequence>
<evidence type="ECO:0000259" key="20">
    <source>
        <dbReference type="SMART" id="SM00079"/>
    </source>
</evidence>
<feature type="domain" description="Ionotropic glutamate receptor C-terminal" evidence="20">
    <location>
        <begin position="459"/>
        <end position="808"/>
    </location>
</feature>
<dbReference type="InterPro" id="IPR017103">
    <property type="entry name" value="Iontropic_Glu_rcpt_pln"/>
</dbReference>
<feature type="disulfide bond" evidence="16">
    <location>
        <begin position="756"/>
        <end position="813"/>
    </location>
</feature>
<dbReference type="SUPFAM" id="SSF53850">
    <property type="entry name" value="Periplasmic binding protein-like II"/>
    <property type="match status" value="1"/>
</dbReference>
<evidence type="ECO:0000256" key="9">
    <source>
        <dbReference type="ARBA" id="ARBA00023136"/>
    </source>
</evidence>
<feature type="compositionally biased region" description="Polar residues" evidence="17">
    <location>
        <begin position="974"/>
        <end position="984"/>
    </location>
</feature>
<dbReference type="FunFam" id="3.40.50.2300:FF:000169">
    <property type="entry name" value="Glutamate receptor"/>
    <property type="match status" value="1"/>
</dbReference>
<evidence type="ECO:0000256" key="8">
    <source>
        <dbReference type="ARBA" id="ARBA00023065"/>
    </source>
</evidence>
<dbReference type="Gene3D" id="3.40.190.10">
    <property type="entry name" value="Periplasmic binding protein-like II"/>
    <property type="match status" value="2"/>
</dbReference>
<protein>
    <recommendedName>
        <fullName evidence="15">Glutamate receptor</fullName>
    </recommendedName>
</protein>
<evidence type="ECO:0000256" key="3">
    <source>
        <dbReference type="ARBA" id="ARBA00011095"/>
    </source>
</evidence>
<evidence type="ECO:0000256" key="4">
    <source>
        <dbReference type="ARBA" id="ARBA00022448"/>
    </source>
</evidence>
<dbReference type="CDD" id="cd19990">
    <property type="entry name" value="PBP1_GABAb_receptor_plant"/>
    <property type="match status" value="1"/>
</dbReference>
<organism evidence="21 22">
    <name type="scientific">Sesamum alatum</name>
    <dbReference type="NCBI Taxonomy" id="300844"/>
    <lineage>
        <taxon>Eukaryota</taxon>
        <taxon>Viridiplantae</taxon>
        <taxon>Streptophyta</taxon>
        <taxon>Embryophyta</taxon>
        <taxon>Tracheophyta</taxon>
        <taxon>Spermatophyta</taxon>
        <taxon>Magnoliopsida</taxon>
        <taxon>eudicotyledons</taxon>
        <taxon>Gunneridae</taxon>
        <taxon>Pentapetalae</taxon>
        <taxon>asterids</taxon>
        <taxon>lamiids</taxon>
        <taxon>Lamiales</taxon>
        <taxon>Pedaliaceae</taxon>
        <taxon>Sesamum</taxon>
    </lineage>
</organism>
<keyword evidence="5 18" id="KW-0812">Transmembrane</keyword>
<dbReference type="InterPro" id="IPR001828">
    <property type="entry name" value="ANF_lig-bd_rcpt"/>
</dbReference>
<evidence type="ECO:0000256" key="6">
    <source>
        <dbReference type="ARBA" id="ARBA00022729"/>
    </source>
</evidence>
<evidence type="ECO:0000256" key="17">
    <source>
        <dbReference type="SAM" id="MobiDB-lite"/>
    </source>
</evidence>
<dbReference type="Pfam" id="PF10613">
    <property type="entry name" value="Lig_chan-Glu_bd"/>
    <property type="match status" value="1"/>
</dbReference>
<feature type="transmembrane region" description="Helical" evidence="18">
    <location>
        <begin position="648"/>
        <end position="672"/>
    </location>
</feature>
<comment type="caution">
    <text evidence="21">The sequence shown here is derived from an EMBL/GenBank/DDBJ whole genome shotgun (WGS) entry which is preliminary data.</text>
</comment>